<dbReference type="InterPro" id="IPR051910">
    <property type="entry name" value="ComF/GntX_DNA_util-trans"/>
</dbReference>
<evidence type="ECO:0000256" key="1">
    <source>
        <dbReference type="ARBA" id="ARBA00008007"/>
    </source>
</evidence>
<protein>
    <submittedName>
        <fullName evidence="3">DNA utilization protein GntX</fullName>
    </submittedName>
</protein>
<name>A0A0D0GZI2_9BACL</name>
<gene>
    <name evidence="3" type="ORF">JV16_01499</name>
</gene>
<dbReference type="CDD" id="cd06223">
    <property type="entry name" value="PRTases_typeI"/>
    <property type="match status" value="1"/>
</dbReference>
<dbReference type="EMBL" id="JXTG01000006">
    <property type="protein sequence ID" value="KIP21261.1"/>
    <property type="molecule type" value="Genomic_DNA"/>
</dbReference>
<dbReference type="Gene3D" id="3.40.50.2020">
    <property type="match status" value="1"/>
</dbReference>
<dbReference type="PANTHER" id="PTHR47505:SF1">
    <property type="entry name" value="DNA UTILIZATION PROTEIN YHGH"/>
    <property type="match status" value="1"/>
</dbReference>
<evidence type="ECO:0000313" key="3">
    <source>
        <dbReference type="EMBL" id="KIP21261.1"/>
    </source>
</evidence>
<evidence type="ECO:0000313" key="4">
    <source>
        <dbReference type="Proteomes" id="UP000032047"/>
    </source>
</evidence>
<dbReference type="Pfam" id="PF00156">
    <property type="entry name" value="Pribosyltran"/>
    <property type="match status" value="1"/>
</dbReference>
<dbReference type="InterPro" id="IPR029057">
    <property type="entry name" value="PRTase-like"/>
</dbReference>
<dbReference type="PATRIC" id="fig|265546.4.peg.1499"/>
<sequence>MKCVICHDDWMPKMSFSIFLTLRQEDVCCPRCRARFIRLEGNRCERCSRLIDQAVCEDCIAWEKRKSVLKQNVSVYMYNDWMKEVMNRFKFRGDYALIEAFRHDVRAVFSKHFSSDVCLVPIPLSPSRLAERGFNQAEAIASLLPLPMIFALRRIDDEKQSKKTRRERFTGRKFCLTGENVAEKRIVIVDDIYTTGATVHEAAKLLYDAGARDICSFTLIRS</sequence>
<comment type="caution">
    <text evidence="3">The sequence shown here is derived from an EMBL/GenBank/DDBJ whole genome shotgun (WGS) entry which is preliminary data.</text>
</comment>
<dbReference type="SUPFAM" id="SSF53271">
    <property type="entry name" value="PRTase-like"/>
    <property type="match status" value="1"/>
</dbReference>
<keyword evidence="4" id="KW-1185">Reference proteome</keyword>
<accession>A0A0D0GZI2</accession>
<dbReference type="InterPro" id="IPR000836">
    <property type="entry name" value="PRTase_dom"/>
</dbReference>
<organism evidence="3 4">
    <name type="scientific">Anoxybacillus ayderensis</name>
    <dbReference type="NCBI Taxonomy" id="265546"/>
    <lineage>
        <taxon>Bacteria</taxon>
        <taxon>Bacillati</taxon>
        <taxon>Bacillota</taxon>
        <taxon>Bacilli</taxon>
        <taxon>Bacillales</taxon>
        <taxon>Anoxybacillaceae</taxon>
        <taxon>Anoxybacillus</taxon>
    </lineage>
</organism>
<dbReference type="PANTHER" id="PTHR47505">
    <property type="entry name" value="DNA UTILIZATION PROTEIN YHGH"/>
    <property type="match status" value="1"/>
</dbReference>
<proteinExistence type="inferred from homology"/>
<evidence type="ECO:0000259" key="2">
    <source>
        <dbReference type="Pfam" id="PF00156"/>
    </source>
</evidence>
<dbReference type="AlphaFoldDB" id="A0A0D0GZI2"/>
<dbReference type="Proteomes" id="UP000032047">
    <property type="component" value="Unassembled WGS sequence"/>
</dbReference>
<reference evidence="3 4" key="1">
    <citation type="submission" date="2015-01" db="EMBL/GenBank/DDBJ databases">
        <title>Genome sequence of Anoxybacillus ayderensis strain AB04.</title>
        <authorList>
            <person name="Belduz A.O."/>
            <person name="Canakci S."/>
            <person name="Chan K.-G."/>
            <person name="Kahar U.M."/>
            <person name="Yaakob A.S."/>
            <person name="Chan C.S."/>
            <person name="Goh K.M."/>
        </authorList>
    </citation>
    <scope>NUCLEOTIDE SEQUENCE [LARGE SCALE GENOMIC DNA]</scope>
    <source>
        <strain evidence="3 4">AB04</strain>
    </source>
</reference>
<dbReference type="RefSeq" id="WP_021095712.1">
    <property type="nucleotide sequence ID" value="NZ_ANOC01000056.1"/>
</dbReference>
<feature type="domain" description="Phosphoribosyltransferase" evidence="2">
    <location>
        <begin position="130"/>
        <end position="220"/>
    </location>
</feature>
<comment type="similarity">
    <text evidence="1">Belongs to the ComF/GntX family.</text>
</comment>